<sequence length="227" mass="25309">MSIDSLPLVSVIIPAFNAERYLGEALDSVLEQAYRPIEIIVVDDGSTDGTRAITKAYPEVTYLAQANQGVPNARNAGLRAATADWIAFLDADDYWLPGHLEALFPVFEQDPSLMFAWGTTRVIEMRRGEDGPTPVVINQAWPMFLLGATLFRREVFDVVGPFDGQLRRANDLDWIARARQMAVTSSQISEPVLVYRKHHQSLMSDQVAAKKAAFAMLRKSIARQRTS</sequence>
<evidence type="ECO:0000259" key="1">
    <source>
        <dbReference type="Pfam" id="PF00535"/>
    </source>
</evidence>
<dbReference type="Gene3D" id="3.90.550.10">
    <property type="entry name" value="Spore Coat Polysaccharide Biosynthesis Protein SpsA, Chain A"/>
    <property type="match status" value="1"/>
</dbReference>
<proteinExistence type="predicted"/>
<reference evidence="2 3" key="1">
    <citation type="submission" date="2017-05" db="EMBL/GenBank/DDBJ databases">
        <authorList>
            <person name="Varghese N."/>
            <person name="Submissions S."/>
        </authorList>
    </citation>
    <scope>NUCLEOTIDE SEQUENCE [LARGE SCALE GENOMIC DNA]</scope>
    <source>
        <strain evidence="2 3">DSM 25457</strain>
    </source>
</reference>
<dbReference type="RefSeq" id="WP_283433762.1">
    <property type="nucleotide sequence ID" value="NZ_FXUG01000009.1"/>
</dbReference>
<comment type="caution">
    <text evidence="2">The sequence shown here is derived from an EMBL/GenBank/DDBJ whole genome shotgun (WGS) entry which is preliminary data.</text>
</comment>
<dbReference type="CDD" id="cd00761">
    <property type="entry name" value="Glyco_tranf_GTA_type"/>
    <property type="match status" value="1"/>
</dbReference>
<dbReference type="PANTHER" id="PTHR43685:SF2">
    <property type="entry name" value="GLYCOSYLTRANSFERASE 2-LIKE DOMAIN-CONTAINING PROTEIN"/>
    <property type="match status" value="1"/>
</dbReference>
<dbReference type="SUPFAM" id="SSF53448">
    <property type="entry name" value="Nucleotide-diphospho-sugar transferases"/>
    <property type="match status" value="1"/>
</dbReference>
<dbReference type="InterPro" id="IPR029044">
    <property type="entry name" value="Nucleotide-diphossugar_trans"/>
</dbReference>
<organism evidence="2 3">
    <name type="scientific">Neorhodopirellula lusitana</name>
    <dbReference type="NCBI Taxonomy" id="445327"/>
    <lineage>
        <taxon>Bacteria</taxon>
        <taxon>Pseudomonadati</taxon>
        <taxon>Planctomycetota</taxon>
        <taxon>Planctomycetia</taxon>
        <taxon>Pirellulales</taxon>
        <taxon>Pirellulaceae</taxon>
        <taxon>Neorhodopirellula</taxon>
    </lineage>
</organism>
<evidence type="ECO:0000313" key="2">
    <source>
        <dbReference type="EMBL" id="SMP66109.1"/>
    </source>
</evidence>
<name>A0ABY1QDQ4_9BACT</name>
<accession>A0ABY1QDQ4</accession>
<protein>
    <submittedName>
        <fullName evidence="2">Glycosyltransferase involved in cell wall bisynthesis</fullName>
    </submittedName>
</protein>
<keyword evidence="3" id="KW-1185">Reference proteome</keyword>
<dbReference type="Proteomes" id="UP001158067">
    <property type="component" value="Unassembled WGS sequence"/>
</dbReference>
<dbReference type="EMBL" id="FXUG01000009">
    <property type="protein sequence ID" value="SMP66109.1"/>
    <property type="molecule type" value="Genomic_DNA"/>
</dbReference>
<gene>
    <name evidence="2" type="ORF">SAMN06265222_109195</name>
</gene>
<dbReference type="PANTHER" id="PTHR43685">
    <property type="entry name" value="GLYCOSYLTRANSFERASE"/>
    <property type="match status" value="1"/>
</dbReference>
<feature type="domain" description="Glycosyltransferase 2-like" evidence="1">
    <location>
        <begin position="10"/>
        <end position="160"/>
    </location>
</feature>
<evidence type="ECO:0000313" key="3">
    <source>
        <dbReference type="Proteomes" id="UP001158067"/>
    </source>
</evidence>
<dbReference type="InterPro" id="IPR050834">
    <property type="entry name" value="Glycosyltransf_2"/>
</dbReference>
<dbReference type="Pfam" id="PF00535">
    <property type="entry name" value="Glycos_transf_2"/>
    <property type="match status" value="1"/>
</dbReference>
<dbReference type="InterPro" id="IPR001173">
    <property type="entry name" value="Glyco_trans_2-like"/>
</dbReference>